<organism evidence="3 4">
    <name type="scientific">Mucuna pruriens</name>
    <name type="common">Velvet bean</name>
    <name type="synonym">Dolichos pruriens</name>
    <dbReference type="NCBI Taxonomy" id="157652"/>
    <lineage>
        <taxon>Eukaryota</taxon>
        <taxon>Viridiplantae</taxon>
        <taxon>Streptophyta</taxon>
        <taxon>Embryophyta</taxon>
        <taxon>Tracheophyta</taxon>
        <taxon>Spermatophyta</taxon>
        <taxon>Magnoliopsida</taxon>
        <taxon>eudicotyledons</taxon>
        <taxon>Gunneridae</taxon>
        <taxon>Pentapetalae</taxon>
        <taxon>rosids</taxon>
        <taxon>fabids</taxon>
        <taxon>Fabales</taxon>
        <taxon>Fabaceae</taxon>
        <taxon>Papilionoideae</taxon>
        <taxon>50 kb inversion clade</taxon>
        <taxon>NPAAA clade</taxon>
        <taxon>indigoferoid/millettioid clade</taxon>
        <taxon>Phaseoleae</taxon>
        <taxon>Mucuna</taxon>
    </lineage>
</organism>
<proteinExistence type="predicted"/>
<comment type="caution">
    <text evidence="3">The sequence shown here is derived from an EMBL/GenBank/DDBJ whole genome shotgun (WGS) entry which is preliminary data.</text>
</comment>
<feature type="domain" description="Tf2-1-like SH3-like" evidence="2">
    <location>
        <begin position="24"/>
        <end position="71"/>
    </location>
</feature>
<dbReference type="PANTHER" id="PTHR35046">
    <property type="entry name" value="ZINC KNUCKLE (CCHC-TYPE) FAMILY PROTEIN"/>
    <property type="match status" value="1"/>
</dbReference>
<name>A0A371GZ02_MUCPR</name>
<feature type="compositionally biased region" description="Polar residues" evidence="1">
    <location>
        <begin position="178"/>
        <end position="195"/>
    </location>
</feature>
<feature type="compositionally biased region" description="Basic and acidic residues" evidence="1">
    <location>
        <begin position="160"/>
        <end position="175"/>
    </location>
</feature>
<keyword evidence="4" id="KW-1185">Reference proteome</keyword>
<dbReference type="Pfam" id="PF24626">
    <property type="entry name" value="SH3_Tf2-1"/>
    <property type="match status" value="1"/>
</dbReference>
<gene>
    <name evidence="3" type="ORF">CR513_21634</name>
</gene>
<feature type="compositionally biased region" description="Basic residues" evidence="1">
    <location>
        <begin position="210"/>
        <end position="222"/>
    </location>
</feature>
<evidence type="ECO:0000259" key="2">
    <source>
        <dbReference type="Pfam" id="PF24626"/>
    </source>
</evidence>
<sequence>MEKKGEQYDMQANKGKKENIFKEGDLVWVHLRKERFLHLRKSKFLPRGDEPFQIVEKINDSAYKIDMAQEYGGSNSTQAPNLRLNSLQEGMMICIWKDKFWAFSFLTSCLWILGFNTRGDGPFKVVRRINDNAYAFDMPPRISGTQNPSGPTNSSTRNLKPKEDSRPRGPRRDPLGKSANSATSERESITYSTAVNRAGPTRTYTTRPTTRTKPKRTNVHTRCRADIEKGPK</sequence>
<feature type="non-terminal residue" evidence="3">
    <location>
        <position position="1"/>
    </location>
</feature>
<evidence type="ECO:0000313" key="4">
    <source>
        <dbReference type="Proteomes" id="UP000257109"/>
    </source>
</evidence>
<reference evidence="3" key="1">
    <citation type="submission" date="2018-05" db="EMBL/GenBank/DDBJ databases">
        <title>Draft genome of Mucuna pruriens seed.</title>
        <authorList>
            <person name="Nnadi N.E."/>
            <person name="Vos R."/>
            <person name="Hasami M.H."/>
            <person name="Devisetty U.K."/>
            <person name="Aguiy J.C."/>
        </authorList>
    </citation>
    <scope>NUCLEOTIDE SEQUENCE [LARGE SCALE GENOMIC DNA]</scope>
    <source>
        <strain evidence="3">JCA_2017</strain>
    </source>
</reference>
<feature type="compositionally biased region" description="Low complexity" evidence="1">
    <location>
        <begin position="200"/>
        <end position="209"/>
    </location>
</feature>
<dbReference type="EMBL" id="QJKJ01004045">
    <property type="protein sequence ID" value="RDX95792.1"/>
    <property type="molecule type" value="Genomic_DNA"/>
</dbReference>
<dbReference type="Proteomes" id="UP000257109">
    <property type="component" value="Unassembled WGS sequence"/>
</dbReference>
<dbReference type="OrthoDB" id="1935586at2759"/>
<dbReference type="InterPro" id="IPR056924">
    <property type="entry name" value="SH3_Tf2-1"/>
</dbReference>
<evidence type="ECO:0000313" key="3">
    <source>
        <dbReference type="EMBL" id="RDX95792.1"/>
    </source>
</evidence>
<dbReference type="AlphaFoldDB" id="A0A371GZ02"/>
<feature type="compositionally biased region" description="Basic and acidic residues" evidence="1">
    <location>
        <begin position="223"/>
        <end position="232"/>
    </location>
</feature>
<dbReference type="PANTHER" id="PTHR35046:SF9">
    <property type="entry name" value="RNA-DIRECTED DNA POLYMERASE"/>
    <property type="match status" value="1"/>
</dbReference>
<feature type="compositionally biased region" description="Polar residues" evidence="1">
    <location>
        <begin position="143"/>
        <end position="158"/>
    </location>
</feature>
<accession>A0A371GZ02</accession>
<protein>
    <recommendedName>
        <fullName evidence="2">Tf2-1-like SH3-like domain-containing protein</fullName>
    </recommendedName>
</protein>
<evidence type="ECO:0000256" key="1">
    <source>
        <dbReference type="SAM" id="MobiDB-lite"/>
    </source>
</evidence>
<feature type="region of interest" description="Disordered" evidence="1">
    <location>
        <begin position="136"/>
        <end position="232"/>
    </location>
</feature>